<dbReference type="EMBL" id="CP001154">
    <property type="protein sequence ID" value="ACO74880.1"/>
    <property type="molecule type" value="Genomic_DNA"/>
</dbReference>
<dbReference type="HOGENOM" id="CLU_2585357_0_0_4"/>
<proteinExistence type="predicted"/>
<name>C1D8U0_LARHH</name>
<dbReference type="STRING" id="557598.LHK_01896"/>
<evidence type="ECO:0000313" key="3">
    <source>
        <dbReference type="Proteomes" id="UP000002010"/>
    </source>
</evidence>
<gene>
    <name evidence="2" type="ordered locus">LHK_01896</name>
</gene>
<accession>C1D8U0</accession>
<evidence type="ECO:0000313" key="2">
    <source>
        <dbReference type="EMBL" id="ACO74880.1"/>
    </source>
</evidence>
<feature type="region of interest" description="Disordered" evidence="1">
    <location>
        <begin position="1"/>
        <end position="47"/>
    </location>
</feature>
<feature type="compositionally biased region" description="Basic and acidic residues" evidence="1">
    <location>
        <begin position="14"/>
        <end position="29"/>
    </location>
</feature>
<dbReference type="KEGG" id="lhk:LHK_01896"/>
<keyword evidence="3" id="KW-1185">Reference proteome</keyword>
<reference evidence="2 3" key="1">
    <citation type="journal article" date="2009" name="PLoS Genet.">
        <title>The complete genome and proteome of Laribacter hongkongensis reveal potential mechanisms for adaptations to different temperatures and habitats.</title>
        <authorList>
            <person name="Woo P.C."/>
            <person name="Lau S.K."/>
            <person name="Tse H."/>
            <person name="Teng J.L."/>
            <person name="Curreem S.O."/>
            <person name="Tsang A.K."/>
            <person name="Fan R.Y."/>
            <person name="Wong G.K."/>
            <person name="Huang Y."/>
            <person name="Loman N.J."/>
            <person name="Snyder L.A."/>
            <person name="Cai J.J."/>
            <person name="Huang J.D."/>
            <person name="Mak W."/>
            <person name="Pallen M.J."/>
            <person name="Lok S."/>
            <person name="Yuen K.Y."/>
        </authorList>
    </citation>
    <scope>NUCLEOTIDE SEQUENCE [LARGE SCALE GENOMIC DNA]</scope>
    <source>
        <strain evidence="2 3">HLHK9</strain>
    </source>
</reference>
<organism evidence="2 3">
    <name type="scientific">Laribacter hongkongensis (strain HLHK9)</name>
    <dbReference type="NCBI Taxonomy" id="557598"/>
    <lineage>
        <taxon>Bacteria</taxon>
        <taxon>Pseudomonadati</taxon>
        <taxon>Pseudomonadota</taxon>
        <taxon>Betaproteobacteria</taxon>
        <taxon>Neisseriales</taxon>
        <taxon>Aquaspirillaceae</taxon>
        <taxon>Laribacter</taxon>
    </lineage>
</organism>
<protein>
    <submittedName>
        <fullName evidence="2">Uncharacterized protein</fullName>
    </submittedName>
</protein>
<dbReference type="Proteomes" id="UP000002010">
    <property type="component" value="Chromosome"/>
</dbReference>
<evidence type="ECO:0000256" key="1">
    <source>
        <dbReference type="SAM" id="MobiDB-lite"/>
    </source>
</evidence>
<sequence>MQNTGQRAGQVRAPEPDRKRANPEGRSSDPARQPWRQASAVSSEAGNTHDAVLTGTLADEGLVCLAGNPSSFQIHSTMLS</sequence>
<dbReference type="AlphaFoldDB" id="C1D8U0"/>